<evidence type="ECO:0000256" key="10">
    <source>
        <dbReference type="ARBA" id="ARBA00061483"/>
    </source>
</evidence>
<dbReference type="PANTHER" id="PTHR19328:SF60">
    <property type="entry name" value="HIPL1 PROTEIN-LIKE"/>
    <property type="match status" value="1"/>
</dbReference>
<reference evidence="13" key="1">
    <citation type="submission" date="2023-02" db="EMBL/GenBank/DDBJ databases">
        <title>Genome of toxic invasive species Heracleum sosnowskyi carries increased number of genes despite the absence of recent whole-genome duplications.</title>
        <authorList>
            <person name="Schelkunov M."/>
            <person name="Shtratnikova V."/>
            <person name="Makarenko M."/>
            <person name="Klepikova A."/>
            <person name="Omelchenko D."/>
            <person name="Novikova G."/>
            <person name="Obukhova E."/>
            <person name="Bogdanov V."/>
            <person name="Penin A."/>
            <person name="Logacheva M."/>
        </authorList>
    </citation>
    <scope>NUCLEOTIDE SEQUENCE</scope>
    <source>
        <strain evidence="13">Hsosn_3</strain>
        <tissue evidence="13">Leaf</tissue>
    </source>
</reference>
<evidence type="ECO:0000256" key="7">
    <source>
        <dbReference type="ARBA" id="ARBA00023136"/>
    </source>
</evidence>
<dbReference type="EMBL" id="JAUIZM010000103">
    <property type="protein sequence ID" value="KAK1349203.1"/>
    <property type="molecule type" value="Genomic_DNA"/>
</dbReference>
<feature type="chain" id="PRO_5042236195" evidence="11">
    <location>
        <begin position="25"/>
        <end position="737"/>
    </location>
</feature>
<protein>
    <submittedName>
        <fullName evidence="13">GSDH domain-containing protein</fullName>
    </submittedName>
</protein>
<keyword evidence="5" id="KW-0634">PQQ</keyword>
<organism evidence="13 14">
    <name type="scientific">Heracleum sosnowskyi</name>
    <dbReference type="NCBI Taxonomy" id="360622"/>
    <lineage>
        <taxon>Eukaryota</taxon>
        <taxon>Viridiplantae</taxon>
        <taxon>Streptophyta</taxon>
        <taxon>Embryophyta</taxon>
        <taxon>Tracheophyta</taxon>
        <taxon>Spermatophyta</taxon>
        <taxon>Magnoliopsida</taxon>
        <taxon>eudicotyledons</taxon>
        <taxon>Gunneridae</taxon>
        <taxon>Pentapetalae</taxon>
        <taxon>asterids</taxon>
        <taxon>campanulids</taxon>
        <taxon>Apiales</taxon>
        <taxon>Apiaceae</taxon>
        <taxon>Apioideae</taxon>
        <taxon>apioid superclade</taxon>
        <taxon>Tordylieae</taxon>
        <taxon>Tordyliinae</taxon>
        <taxon>Heracleum</taxon>
    </lineage>
</organism>
<evidence type="ECO:0000256" key="4">
    <source>
        <dbReference type="ARBA" id="ARBA00022729"/>
    </source>
</evidence>
<evidence type="ECO:0000256" key="3">
    <source>
        <dbReference type="ARBA" id="ARBA00022475"/>
    </source>
</evidence>
<feature type="signal peptide" evidence="11">
    <location>
        <begin position="1"/>
        <end position="24"/>
    </location>
</feature>
<comment type="cofactor">
    <cofactor evidence="1">
        <name>pyrroloquinoline quinone</name>
        <dbReference type="ChEBI" id="CHEBI:58442"/>
    </cofactor>
</comment>
<evidence type="ECO:0000313" key="14">
    <source>
        <dbReference type="Proteomes" id="UP001237642"/>
    </source>
</evidence>
<dbReference type="FunFam" id="2.120.10.30:FF:000067">
    <property type="entry name" value="HHIP-like 1"/>
    <property type="match status" value="1"/>
</dbReference>
<evidence type="ECO:0000256" key="6">
    <source>
        <dbReference type="ARBA" id="ARBA00023002"/>
    </source>
</evidence>
<dbReference type="AlphaFoldDB" id="A0AAD8GM09"/>
<dbReference type="InterPro" id="IPR012938">
    <property type="entry name" value="Glc/Sorbosone_DH"/>
</dbReference>
<gene>
    <name evidence="13" type="ORF">POM88_054837</name>
</gene>
<comment type="similarity">
    <text evidence="10">Belongs to the PQQ oxidoreductase GdhB family.</text>
</comment>
<sequence>MEGAFNFFFLFCLLLLLLPYPISSLPLCTDLGAPFPPQKPLVFCPYSGNVCCDSAKDLQLQKQYEAMNISDTACASTVKSILCATCDPFSAELYRAGTRSRPVPVLCNSTGSADSLVSKQATSSYCSSVWDTCQDISIKNSPFAPSLQGAGTSQNSTSSTLTDLWQSKSDFCDSFGGASADDSSCFQGKPISLNKSDTLPAPKGMCLEKVGNGAYLNMVAHPDGSNRAFFSNQRGKIWLAKVPEQGSGDSLELDESSPFVDLTDQIHFDTSFGMMGMAFHPNFAQNGRFFASFNCDKVSNPGCSARCACNSDVGCDPSKLPPGSATDAPCQYHMVVAEYSANGTASAPSQAETAKPTEVRRIFTIGLPSSSSHGGQVLFSPADKYMYIMTGDGGLKGEGHNFAQNKNSLLGKVMRIDVDNFPSEGNTDLWGNYSIPRDNPYSKDKEAQPEIWAEGLRNPWRCSFDVERPSYFVCADTGQDHYEEVDIITKGGNYGWPAYEGPLLYDSKQSATKNNTVDITNPIFPVAGYSHSDVNKKEGSAAISGGYFYRSTTDPCMYGSYVYADLYAGNVWAAAETPKNSGNFSATSIPFSCAKDSPMNCSTVPNSRLAALGYIFSFGEDNNKEIYILTSTGVYRIVQPSRCDFTCSKEVKTSASPNTPPSSSNGHHITIQFLFSKCVRLQLAAQRRSRCKTTAIADENLGSHIALSCFYSNQVLHMTETTGAGGAHAQNKNWSRD</sequence>
<reference evidence="13" key="2">
    <citation type="submission" date="2023-05" db="EMBL/GenBank/DDBJ databases">
        <authorList>
            <person name="Schelkunov M.I."/>
        </authorList>
    </citation>
    <scope>NUCLEOTIDE SEQUENCE</scope>
    <source>
        <strain evidence="13">Hsosn_3</strain>
        <tissue evidence="13">Leaf</tissue>
    </source>
</reference>
<dbReference type="PANTHER" id="PTHR19328">
    <property type="entry name" value="HEDGEHOG-INTERACTING PROTEIN"/>
    <property type="match status" value="1"/>
</dbReference>
<dbReference type="Gene3D" id="2.120.10.30">
    <property type="entry name" value="TolB, C-terminal domain"/>
    <property type="match status" value="1"/>
</dbReference>
<dbReference type="GO" id="GO:0005886">
    <property type="term" value="C:plasma membrane"/>
    <property type="evidence" value="ECO:0007669"/>
    <property type="project" value="UniProtKB-SubCell"/>
</dbReference>
<keyword evidence="14" id="KW-1185">Reference proteome</keyword>
<keyword evidence="3" id="KW-1003">Cell membrane</keyword>
<keyword evidence="9" id="KW-0449">Lipoprotein</keyword>
<comment type="subcellular location">
    <subcellularLocation>
        <location evidence="2">Cell membrane</location>
        <topology evidence="2">Lipid-anchor</topology>
    </subcellularLocation>
</comment>
<evidence type="ECO:0000313" key="13">
    <source>
        <dbReference type="EMBL" id="KAK1349203.1"/>
    </source>
</evidence>
<evidence type="ECO:0000256" key="2">
    <source>
        <dbReference type="ARBA" id="ARBA00004193"/>
    </source>
</evidence>
<dbReference type="Pfam" id="PF07995">
    <property type="entry name" value="GSDH"/>
    <property type="match status" value="1"/>
</dbReference>
<dbReference type="InterPro" id="IPR011041">
    <property type="entry name" value="Quinoprot_gluc/sorb_DH_b-prop"/>
</dbReference>
<keyword evidence="7" id="KW-0472">Membrane</keyword>
<keyword evidence="6" id="KW-0560">Oxidoreductase</keyword>
<feature type="domain" description="Glucose/Sorbosone dehydrogenase" evidence="12">
    <location>
        <begin position="219"/>
        <end position="571"/>
    </location>
</feature>
<dbReference type="SUPFAM" id="SSF50952">
    <property type="entry name" value="Soluble quinoprotein glucose dehydrogenase"/>
    <property type="match status" value="1"/>
</dbReference>
<evidence type="ECO:0000256" key="1">
    <source>
        <dbReference type="ARBA" id="ARBA00001931"/>
    </source>
</evidence>
<evidence type="ECO:0000256" key="9">
    <source>
        <dbReference type="ARBA" id="ARBA00023288"/>
    </source>
</evidence>
<proteinExistence type="inferred from homology"/>
<dbReference type="InterPro" id="IPR011042">
    <property type="entry name" value="6-blade_b-propeller_TolB-like"/>
</dbReference>
<dbReference type="Proteomes" id="UP001237642">
    <property type="component" value="Unassembled WGS sequence"/>
</dbReference>
<comment type="caution">
    <text evidence="13">The sequence shown here is derived from an EMBL/GenBank/DDBJ whole genome shotgun (WGS) entry which is preliminary data.</text>
</comment>
<dbReference type="GO" id="GO:0016491">
    <property type="term" value="F:oxidoreductase activity"/>
    <property type="evidence" value="ECO:0007669"/>
    <property type="project" value="UniProtKB-KW"/>
</dbReference>
<evidence type="ECO:0000256" key="8">
    <source>
        <dbReference type="ARBA" id="ARBA00023180"/>
    </source>
</evidence>
<evidence type="ECO:0000256" key="11">
    <source>
        <dbReference type="SAM" id="SignalP"/>
    </source>
</evidence>
<evidence type="ECO:0000256" key="5">
    <source>
        <dbReference type="ARBA" id="ARBA00022891"/>
    </source>
</evidence>
<keyword evidence="8" id="KW-0325">Glycoprotein</keyword>
<name>A0AAD8GM09_9APIA</name>
<keyword evidence="4 11" id="KW-0732">Signal</keyword>
<evidence type="ECO:0000259" key="12">
    <source>
        <dbReference type="Pfam" id="PF07995"/>
    </source>
</evidence>
<accession>A0AAD8GM09</accession>